<reference evidence="2 3" key="1">
    <citation type="submission" date="2015-03" db="EMBL/GenBank/DDBJ databases">
        <title>Draft Genome Sequence of Burkholderia andropogonis type strain ICMP2807, isolated from Sorghum bicolor.</title>
        <authorList>
            <person name="Lopes-Santos L."/>
            <person name="Castro D.B."/>
            <person name="Ottoboni L.M."/>
            <person name="Park D."/>
            <person name="Weirc B.S."/>
            <person name="Destefano S.A."/>
        </authorList>
    </citation>
    <scope>NUCLEOTIDE SEQUENCE [LARGE SCALE GENOMIC DNA]</scope>
    <source>
        <strain evidence="2 3">ICMP2807</strain>
    </source>
</reference>
<dbReference type="Gene3D" id="3.30.70.250">
    <property type="entry name" value="Malonyl-CoA ACP transacylase, ACP-binding"/>
    <property type="match status" value="1"/>
</dbReference>
<evidence type="ECO:0000313" key="3">
    <source>
        <dbReference type="Proteomes" id="UP000033618"/>
    </source>
</evidence>
<dbReference type="GO" id="GO:0006633">
    <property type="term" value="P:fatty acid biosynthetic process"/>
    <property type="evidence" value="ECO:0007669"/>
    <property type="project" value="TreeGrafter"/>
</dbReference>
<dbReference type="InterPro" id="IPR014043">
    <property type="entry name" value="Acyl_transferase_dom"/>
</dbReference>
<dbReference type="GO" id="GO:0005829">
    <property type="term" value="C:cytosol"/>
    <property type="evidence" value="ECO:0007669"/>
    <property type="project" value="TreeGrafter"/>
</dbReference>
<proteinExistence type="predicted"/>
<dbReference type="SUPFAM" id="SSF55048">
    <property type="entry name" value="Probable ACP-binding domain of malonyl-CoA ACP transacylase"/>
    <property type="match status" value="1"/>
</dbReference>
<evidence type="ECO:0000313" key="2">
    <source>
        <dbReference type="EMBL" id="KKB62976.1"/>
    </source>
</evidence>
<dbReference type="AlphaFoldDB" id="A0A0F5JYJ9"/>
<sequence length="310" mass="32012">MTVAILCSGQGHQHPGMFDFVADESRAAPLFSHAARFLGEDPRDWVRNASADALQGNRAAQLLCTLHAIIAFARIGPALPARIIVAGYSVGEVAAWHVAGCLGAIDTLDLIVARADAMDAASHGNEGLLFVRGLHRESLDALCAEHDADIAIINPGDAYVLAGATDALATLAGCAREAGATRVVTVPVRVASHSHRLAAAVPVFRAALGKAAIGRGKAGTRLFSGIDGSVVLDTNDGLDKLARQIGEPVDWAACMAACVEAGATAFLELGPGRALAEIAAGAYPLIPARSVDDFRSMEGLSTWLARVSPA</sequence>
<feature type="domain" description="Malonyl-CoA:ACP transacylase (MAT)" evidence="1">
    <location>
        <begin position="6"/>
        <end position="307"/>
    </location>
</feature>
<organism evidence="2 3">
    <name type="scientific">Robbsia andropogonis</name>
    <dbReference type="NCBI Taxonomy" id="28092"/>
    <lineage>
        <taxon>Bacteria</taxon>
        <taxon>Pseudomonadati</taxon>
        <taxon>Pseudomonadota</taxon>
        <taxon>Betaproteobacteria</taxon>
        <taxon>Burkholderiales</taxon>
        <taxon>Burkholderiaceae</taxon>
        <taxon>Robbsia</taxon>
    </lineage>
</organism>
<dbReference type="SUPFAM" id="SSF52151">
    <property type="entry name" value="FabD/lysophospholipase-like"/>
    <property type="match status" value="1"/>
</dbReference>
<keyword evidence="2" id="KW-0808">Transferase</keyword>
<dbReference type="STRING" id="28092.WM40_14575"/>
<dbReference type="PATRIC" id="fig|28092.6.peg.3442"/>
<dbReference type="PANTHER" id="PTHR42681:SF6">
    <property type="entry name" value="BLL0263 PROTEIN"/>
    <property type="match status" value="1"/>
</dbReference>
<dbReference type="PANTHER" id="PTHR42681">
    <property type="entry name" value="MALONYL-COA-ACYL CARRIER PROTEIN TRANSACYLASE, MITOCHONDRIAL"/>
    <property type="match status" value="1"/>
</dbReference>
<name>A0A0F5JYJ9_9BURK</name>
<comment type="caution">
    <text evidence="2">The sequence shown here is derived from an EMBL/GenBank/DDBJ whole genome shotgun (WGS) entry which is preliminary data.</text>
</comment>
<dbReference type="InterPro" id="IPR016036">
    <property type="entry name" value="Malonyl_transacylase_ACP-bd"/>
</dbReference>
<dbReference type="Gene3D" id="3.40.366.10">
    <property type="entry name" value="Malonyl-Coenzyme A Acyl Carrier Protein, domain 2"/>
    <property type="match status" value="1"/>
</dbReference>
<dbReference type="GO" id="GO:0004314">
    <property type="term" value="F:[acyl-carrier-protein] S-malonyltransferase activity"/>
    <property type="evidence" value="ECO:0007669"/>
    <property type="project" value="TreeGrafter"/>
</dbReference>
<dbReference type="SMART" id="SM00827">
    <property type="entry name" value="PKS_AT"/>
    <property type="match status" value="1"/>
</dbReference>
<dbReference type="InterPro" id="IPR050858">
    <property type="entry name" value="Mal-CoA-ACP_Trans/PKS_FabD"/>
</dbReference>
<dbReference type="Pfam" id="PF00698">
    <property type="entry name" value="Acyl_transf_1"/>
    <property type="match status" value="1"/>
</dbReference>
<keyword evidence="3" id="KW-1185">Reference proteome</keyword>
<protein>
    <submittedName>
        <fullName evidence="2">ACP S-malonyltransferase</fullName>
    </submittedName>
</protein>
<dbReference type="InterPro" id="IPR016035">
    <property type="entry name" value="Acyl_Trfase/lysoPLipase"/>
</dbReference>
<dbReference type="EMBL" id="LAQU01000014">
    <property type="protein sequence ID" value="KKB62976.1"/>
    <property type="molecule type" value="Genomic_DNA"/>
</dbReference>
<accession>A0A0F5JYJ9</accession>
<evidence type="ECO:0000259" key="1">
    <source>
        <dbReference type="SMART" id="SM00827"/>
    </source>
</evidence>
<dbReference type="Proteomes" id="UP000033618">
    <property type="component" value="Unassembled WGS sequence"/>
</dbReference>
<dbReference type="OrthoDB" id="9808564at2"/>
<dbReference type="RefSeq" id="WP_046153198.1">
    <property type="nucleotide sequence ID" value="NZ_CADFGU010000010.1"/>
</dbReference>
<dbReference type="InterPro" id="IPR001227">
    <property type="entry name" value="Ac_transferase_dom_sf"/>
</dbReference>
<gene>
    <name evidence="2" type="ORF">WM40_14575</name>
</gene>